<evidence type="ECO:0000256" key="5">
    <source>
        <dbReference type="ARBA" id="ARBA00022840"/>
    </source>
</evidence>
<dbReference type="AlphaFoldDB" id="A0A1I8G9U3"/>
<dbReference type="SUPFAM" id="SSF56112">
    <property type="entry name" value="Protein kinase-like (PK-like)"/>
    <property type="match status" value="1"/>
</dbReference>
<dbReference type="InterPro" id="IPR004147">
    <property type="entry name" value="ABC1_dom"/>
</dbReference>
<evidence type="ECO:0000256" key="1">
    <source>
        <dbReference type="ARBA" id="ARBA00004749"/>
    </source>
</evidence>
<feature type="region of interest" description="Disordered" evidence="6">
    <location>
        <begin position="107"/>
        <end position="181"/>
    </location>
</feature>
<dbReference type="InterPro" id="IPR011009">
    <property type="entry name" value="Kinase-like_dom_sf"/>
</dbReference>
<feature type="domain" description="ABC1 atypical kinase-like" evidence="7">
    <location>
        <begin position="268"/>
        <end position="514"/>
    </location>
</feature>
<organism evidence="8 9">
    <name type="scientific">Macrostomum lignano</name>
    <dbReference type="NCBI Taxonomy" id="282301"/>
    <lineage>
        <taxon>Eukaryota</taxon>
        <taxon>Metazoa</taxon>
        <taxon>Spiralia</taxon>
        <taxon>Lophotrochozoa</taxon>
        <taxon>Platyhelminthes</taxon>
        <taxon>Rhabditophora</taxon>
        <taxon>Macrostomorpha</taxon>
        <taxon>Macrostomida</taxon>
        <taxon>Macrostomidae</taxon>
        <taxon>Macrostomum</taxon>
    </lineage>
</organism>
<evidence type="ECO:0000313" key="9">
    <source>
        <dbReference type="WBParaSite" id="maker-uti_cns_0001145-snap-gene-0.30-mRNA-1"/>
    </source>
</evidence>
<feature type="compositionally biased region" description="Basic and acidic residues" evidence="6">
    <location>
        <begin position="148"/>
        <end position="164"/>
    </location>
</feature>
<evidence type="ECO:0000313" key="8">
    <source>
        <dbReference type="Proteomes" id="UP000095280"/>
    </source>
</evidence>
<keyword evidence="8" id="KW-1185">Reference proteome</keyword>
<reference evidence="9 10" key="1">
    <citation type="submission" date="2016-11" db="UniProtKB">
        <authorList>
            <consortium name="WormBaseParasite"/>
        </authorList>
    </citation>
    <scope>IDENTIFICATION</scope>
</reference>
<dbReference type="InterPro" id="IPR051409">
    <property type="entry name" value="Atypical_kinase_ADCK"/>
</dbReference>
<evidence type="ECO:0000256" key="6">
    <source>
        <dbReference type="SAM" id="MobiDB-lite"/>
    </source>
</evidence>
<evidence type="ECO:0000256" key="2">
    <source>
        <dbReference type="ARBA" id="ARBA00009670"/>
    </source>
</evidence>
<keyword evidence="3" id="KW-0808">Transferase</keyword>
<dbReference type="GO" id="GO:0005524">
    <property type="term" value="F:ATP binding"/>
    <property type="evidence" value="ECO:0007669"/>
    <property type="project" value="UniProtKB-KW"/>
</dbReference>
<dbReference type="WBParaSite" id="maker-uti_cns_0001145-snap-gene-0.30-mRNA-1">
    <property type="protein sequence ID" value="maker-uti_cns_0001145-snap-gene-0.30-mRNA-1"/>
    <property type="gene ID" value="maker-uti_cns_0001145-snap-gene-0.30"/>
</dbReference>
<dbReference type="PANTHER" id="PTHR43851">
    <property type="match status" value="1"/>
</dbReference>
<keyword evidence="4" id="KW-0547">Nucleotide-binding</keyword>
<sequence length="620" mass="69248">MRSRIKDLTGLVRGLQCLAQAMASYHRRQCSPAAIYATQQLLLDAAKQTKACSYQWQELLAKYKIDNPADFALRRVDLLAKQSSIVARHLAASPAGRRRLARSLGYPTVTANTNGNASGEGVQPDSLKKHRSASSSADDSGTRQESAPIREKPSSPTTDREARRHQTVPALSPRSQPRRVPASRLGRLASFGGLAVGLGLGTASELARRAIGQESAQSSASLLTPANADRIVSTLCRVRGAALKLGQMVSLQDEALVDPRLLDIFDRVRRSADFMPTQQTHRVLGSELGSDWRQKFAEFNDKPFAAASIGQVHYGRLSDGQEVAVKVQYPGVADSIESDIENLMHLLRVWQILPAGLYADSAIAVARRELAWECDYQREAECSERFRKLLSDSQHLSVPRVLPDLSTRRVLTTEFVSGLQLDECIHLADQAERDWLGSTLLSLCLRELFEFRFMQTDPNWANFLYQPAGRDSASQRLVLLDFGASREYAAKFVDNYLRVIYWAAERDHSRILRYSQRLGFLTGFESAEMNQAHTDAVLALGEPFASEGLFDFGQQSTTRTIHGLIPTMLRHRLTPPPEESYSLHRKLSGAFLLCARLRSRIACRPMLRKAYEEYRFTEPE</sequence>
<accession>A0A1I8G9U3</accession>
<evidence type="ECO:0000313" key="10">
    <source>
        <dbReference type="WBParaSite" id="maker-uti_cns_0046059-snap-gene-1.24-mRNA-1"/>
    </source>
</evidence>
<comment type="pathway">
    <text evidence="1">Cofactor biosynthesis; ubiquinone biosynthesis.</text>
</comment>
<keyword evidence="5" id="KW-0067">ATP-binding</keyword>
<dbReference type="GO" id="GO:0006744">
    <property type="term" value="P:ubiquinone biosynthetic process"/>
    <property type="evidence" value="ECO:0007669"/>
    <property type="project" value="TreeGrafter"/>
</dbReference>
<evidence type="ECO:0000259" key="7">
    <source>
        <dbReference type="Pfam" id="PF03109"/>
    </source>
</evidence>
<dbReference type="GO" id="GO:0016740">
    <property type="term" value="F:transferase activity"/>
    <property type="evidence" value="ECO:0007669"/>
    <property type="project" value="UniProtKB-KW"/>
</dbReference>
<dbReference type="STRING" id="282301.A0A1I8G9U3"/>
<dbReference type="WBParaSite" id="maker-uti_cns_0046059-snap-gene-1.24-mRNA-1">
    <property type="protein sequence ID" value="maker-uti_cns_0046059-snap-gene-1.24-mRNA-1"/>
    <property type="gene ID" value="maker-uti_cns_0046059-snap-gene-1.24"/>
</dbReference>
<name>A0A1I8G9U3_9PLAT</name>
<dbReference type="CDD" id="cd13970">
    <property type="entry name" value="ABC1_ADCK3"/>
    <property type="match status" value="1"/>
</dbReference>
<dbReference type="Proteomes" id="UP000095280">
    <property type="component" value="Unplaced"/>
</dbReference>
<protein>
    <submittedName>
        <fullName evidence="9 10">ABC1 domain-containing protein</fullName>
    </submittedName>
</protein>
<dbReference type="Pfam" id="PF03109">
    <property type="entry name" value="ABC1"/>
    <property type="match status" value="1"/>
</dbReference>
<dbReference type="PANTHER" id="PTHR43851:SF3">
    <property type="entry name" value="COENZYME Q8"/>
    <property type="match status" value="1"/>
</dbReference>
<proteinExistence type="inferred from homology"/>
<evidence type="ECO:0000256" key="4">
    <source>
        <dbReference type="ARBA" id="ARBA00022741"/>
    </source>
</evidence>
<evidence type="ECO:0000256" key="3">
    <source>
        <dbReference type="ARBA" id="ARBA00022679"/>
    </source>
</evidence>
<dbReference type="OrthoDB" id="201153at2759"/>
<feature type="compositionally biased region" description="Polar residues" evidence="6">
    <location>
        <begin position="133"/>
        <end position="145"/>
    </location>
</feature>
<comment type="similarity">
    <text evidence="2">Belongs to the protein kinase superfamily. ADCK protein kinase family.</text>
</comment>
<dbReference type="InterPro" id="IPR034646">
    <property type="entry name" value="ADCK3_dom"/>
</dbReference>